<evidence type="ECO:0000256" key="1">
    <source>
        <dbReference type="SAM" id="Phobius"/>
    </source>
</evidence>
<keyword evidence="1" id="KW-0472">Membrane</keyword>
<evidence type="ECO:0000313" key="2">
    <source>
        <dbReference type="EMBL" id="PTX41110.1"/>
    </source>
</evidence>
<keyword evidence="1" id="KW-0812">Transmembrane</keyword>
<dbReference type="RefSeq" id="WP_107978432.1">
    <property type="nucleotide sequence ID" value="NZ_BMEZ01000030.1"/>
</dbReference>
<protein>
    <submittedName>
        <fullName evidence="2">ElaB/YqjD/DUF883 family membrane-anchored ribosome-binding protein</fullName>
    </submittedName>
</protein>
<reference evidence="2 3" key="1">
    <citation type="submission" date="2018-04" db="EMBL/GenBank/DDBJ databases">
        <title>Genomic Encyclopedia of Archaeal and Bacterial Type Strains, Phase II (KMG-II): from individual species to whole genera.</title>
        <authorList>
            <person name="Goeker M."/>
        </authorList>
    </citation>
    <scope>NUCLEOTIDE SEQUENCE [LARGE SCALE GENOMIC DNA]</scope>
    <source>
        <strain evidence="2 3">DSM 29329</strain>
    </source>
</reference>
<organism evidence="2 3">
    <name type="scientific">Allosediminivita pacifica</name>
    <dbReference type="NCBI Taxonomy" id="1267769"/>
    <lineage>
        <taxon>Bacteria</taxon>
        <taxon>Pseudomonadati</taxon>
        <taxon>Pseudomonadota</taxon>
        <taxon>Alphaproteobacteria</taxon>
        <taxon>Rhodobacterales</taxon>
        <taxon>Paracoccaceae</taxon>
        <taxon>Allosediminivita</taxon>
    </lineage>
</organism>
<name>A0A2T6ABC5_9RHOB</name>
<sequence length="106" mass="11486">MANKVNGSDSDTQELRAQIDTLKSDISELTHLVGEMGRRRRDEAGAEVNRRAREMRFRAEQTGAAARGQAADLQASFERQVREQPAAAAALAAGIGFLAGFITARK</sequence>
<gene>
    <name evidence="2" type="ORF">C8N44_13215</name>
</gene>
<feature type="transmembrane region" description="Helical" evidence="1">
    <location>
        <begin position="86"/>
        <end position="104"/>
    </location>
</feature>
<keyword evidence="3" id="KW-1185">Reference proteome</keyword>
<keyword evidence="1" id="KW-1133">Transmembrane helix</keyword>
<proteinExistence type="predicted"/>
<dbReference type="EMBL" id="QBKN01000032">
    <property type="protein sequence ID" value="PTX41110.1"/>
    <property type="molecule type" value="Genomic_DNA"/>
</dbReference>
<dbReference type="Proteomes" id="UP000244069">
    <property type="component" value="Unassembled WGS sequence"/>
</dbReference>
<dbReference type="AlphaFoldDB" id="A0A2T6ABC5"/>
<accession>A0A2T6ABC5</accession>
<comment type="caution">
    <text evidence="2">The sequence shown here is derived from an EMBL/GenBank/DDBJ whole genome shotgun (WGS) entry which is preliminary data.</text>
</comment>
<dbReference type="OrthoDB" id="8373403at2"/>
<evidence type="ECO:0000313" key="3">
    <source>
        <dbReference type="Proteomes" id="UP000244069"/>
    </source>
</evidence>